<sequence length="221" mass="23838">MARAVIFDVDGTLIDTVDLHAAAWVDTFRHFDLDVAYDAVRSQIGKGGDQLMPVFLPPDMLEARGEEIETFRSELFKRDYLPKARGFPQVRDLFQRLKADGVIIAIGSSCKADELPVYTDLADVTDLIDVKTTSDDAERSKPFPDIFQAALEKLAPLTASDVLVVGDSPFDAEAAGRAGLGAVGVLCGGFPEAELRAAGCRAIYADPAAILASYAESELRL</sequence>
<dbReference type="InterPro" id="IPR023198">
    <property type="entry name" value="PGP-like_dom2"/>
</dbReference>
<accession>A0A328AD43</accession>
<dbReference type="GO" id="GO:0008967">
    <property type="term" value="F:phosphoglycolate phosphatase activity"/>
    <property type="evidence" value="ECO:0007669"/>
    <property type="project" value="TreeGrafter"/>
</dbReference>
<dbReference type="SFLD" id="SFLDS00003">
    <property type="entry name" value="Haloacid_Dehalogenase"/>
    <property type="match status" value="1"/>
</dbReference>
<dbReference type="InterPro" id="IPR023214">
    <property type="entry name" value="HAD_sf"/>
</dbReference>
<dbReference type="SUPFAM" id="SSF56784">
    <property type="entry name" value="HAD-like"/>
    <property type="match status" value="1"/>
</dbReference>
<keyword evidence="2" id="KW-1185">Reference proteome</keyword>
<dbReference type="SFLD" id="SFLDG01129">
    <property type="entry name" value="C1.5:_HAD__Beta-PGM__Phosphata"/>
    <property type="match status" value="1"/>
</dbReference>
<dbReference type="NCBIfam" id="TIGR01549">
    <property type="entry name" value="HAD-SF-IA-v1"/>
    <property type="match status" value="1"/>
</dbReference>
<dbReference type="Pfam" id="PF13419">
    <property type="entry name" value="HAD_2"/>
    <property type="match status" value="1"/>
</dbReference>
<dbReference type="RefSeq" id="WP_111514857.1">
    <property type="nucleotide sequence ID" value="NZ_QFYR01000002.1"/>
</dbReference>
<evidence type="ECO:0000313" key="2">
    <source>
        <dbReference type="Proteomes" id="UP000249725"/>
    </source>
</evidence>
<dbReference type="InterPro" id="IPR006439">
    <property type="entry name" value="HAD-SF_hydro_IA"/>
</dbReference>
<name>A0A328AD43_9CAUL</name>
<comment type="caution">
    <text evidence="1">The sequence shown here is derived from an EMBL/GenBank/DDBJ whole genome shotgun (WGS) entry which is preliminary data.</text>
</comment>
<dbReference type="Gene3D" id="3.40.50.1000">
    <property type="entry name" value="HAD superfamily/HAD-like"/>
    <property type="match status" value="1"/>
</dbReference>
<protein>
    <submittedName>
        <fullName evidence="1">HAD family hydrolase</fullName>
    </submittedName>
</protein>
<dbReference type="GO" id="GO:0005829">
    <property type="term" value="C:cytosol"/>
    <property type="evidence" value="ECO:0007669"/>
    <property type="project" value="TreeGrafter"/>
</dbReference>
<dbReference type="GO" id="GO:0006281">
    <property type="term" value="P:DNA repair"/>
    <property type="evidence" value="ECO:0007669"/>
    <property type="project" value="TreeGrafter"/>
</dbReference>
<keyword evidence="1" id="KW-0378">Hydrolase</keyword>
<proteinExistence type="predicted"/>
<dbReference type="PANTHER" id="PTHR43434">
    <property type="entry name" value="PHOSPHOGLYCOLATE PHOSPHATASE"/>
    <property type="match status" value="1"/>
</dbReference>
<dbReference type="OrthoDB" id="9793014at2"/>
<organism evidence="1 2">
    <name type="scientific">Phenylobacterium deserti</name>
    <dbReference type="NCBI Taxonomy" id="1914756"/>
    <lineage>
        <taxon>Bacteria</taxon>
        <taxon>Pseudomonadati</taxon>
        <taxon>Pseudomonadota</taxon>
        <taxon>Alphaproteobacteria</taxon>
        <taxon>Caulobacterales</taxon>
        <taxon>Caulobacteraceae</taxon>
        <taxon>Phenylobacterium</taxon>
    </lineage>
</organism>
<dbReference type="SFLD" id="SFLDG01135">
    <property type="entry name" value="C1.5.6:_HAD__Beta-PGM__Phospha"/>
    <property type="match status" value="1"/>
</dbReference>
<evidence type="ECO:0000313" key="1">
    <source>
        <dbReference type="EMBL" id="RAK52571.1"/>
    </source>
</evidence>
<dbReference type="EMBL" id="QFYR01000002">
    <property type="protein sequence ID" value="RAK52571.1"/>
    <property type="molecule type" value="Genomic_DNA"/>
</dbReference>
<gene>
    <name evidence="1" type="ORF">DJ018_10180</name>
</gene>
<dbReference type="Proteomes" id="UP000249725">
    <property type="component" value="Unassembled WGS sequence"/>
</dbReference>
<dbReference type="Gene3D" id="1.10.150.240">
    <property type="entry name" value="Putative phosphatase, domain 2"/>
    <property type="match status" value="1"/>
</dbReference>
<dbReference type="InterPro" id="IPR050155">
    <property type="entry name" value="HAD-like_hydrolase_sf"/>
</dbReference>
<dbReference type="InterPro" id="IPR036412">
    <property type="entry name" value="HAD-like_sf"/>
</dbReference>
<reference evidence="2" key="1">
    <citation type="submission" date="2018-05" db="EMBL/GenBank/DDBJ databases">
        <authorList>
            <person name="Li X."/>
        </authorList>
    </citation>
    <scope>NUCLEOTIDE SEQUENCE [LARGE SCALE GENOMIC DNA]</scope>
    <source>
        <strain evidence="2">YIM 73061</strain>
    </source>
</reference>
<dbReference type="InterPro" id="IPR041492">
    <property type="entry name" value="HAD_2"/>
</dbReference>
<dbReference type="AlphaFoldDB" id="A0A328AD43"/>
<dbReference type="PANTHER" id="PTHR43434:SF16">
    <property type="entry name" value="BLL8046 PROTEIN"/>
    <property type="match status" value="1"/>
</dbReference>